<organism evidence="8 9">
    <name type="scientific">Shimia marina</name>
    <dbReference type="NCBI Taxonomy" id="321267"/>
    <lineage>
        <taxon>Bacteria</taxon>
        <taxon>Pseudomonadati</taxon>
        <taxon>Pseudomonadota</taxon>
        <taxon>Alphaproteobacteria</taxon>
        <taxon>Rhodobacterales</taxon>
        <taxon>Roseobacteraceae</taxon>
    </lineage>
</organism>
<comment type="function">
    <text evidence="1 5">NHase catalyzes the hydration of various nitrile compounds to the corresponding amides.</text>
</comment>
<dbReference type="InterPro" id="IPR008990">
    <property type="entry name" value="Elect_transpt_acc-like_dom_sf"/>
</dbReference>
<dbReference type="PIRSF" id="PIRSF001427">
    <property type="entry name" value="NHase_beta"/>
    <property type="match status" value="1"/>
</dbReference>
<evidence type="ECO:0000256" key="3">
    <source>
        <dbReference type="ARBA" id="ARBA00023239"/>
    </source>
</evidence>
<dbReference type="GO" id="GO:0046914">
    <property type="term" value="F:transition metal ion binding"/>
    <property type="evidence" value="ECO:0007669"/>
    <property type="project" value="InterPro"/>
</dbReference>
<dbReference type="AlphaFoldDB" id="A0A0P1ES57"/>
<reference evidence="8 9" key="1">
    <citation type="submission" date="2015-09" db="EMBL/GenBank/DDBJ databases">
        <authorList>
            <consortium name="Swine Surveillance"/>
        </authorList>
    </citation>
    <scope>NUCLEOTIDE SEQUENCE [LARGE SCALE GENOMIC DNA]</scope>
    <source>
        <strain evidence="8 9">CECT 7688</strain>
    </source>
</reference>
<dbReference type="InterPro" id="IPR003168">
    <property type="entry name" value="Nitrile_hydratase_bsu"/>
</dbReference>
<dbReference type="OrthoDB" id="3478924at2"/>
<comment type="catalytic activity">
    <reaction evidence="4 5">
        <text>an aliphatic primary amide = an aliphatic nitrile + H2O</text>
        <dbReference type="Rhea" id="RHEA:12673"/>
        <dbReference type="ChEBI" id="CHEBI:15377"/>
        <dbReference type="ChEBI" id="CHEBI:65285"/>
        <dbReference type="ChEBI" id="CHEBI:80291"/>
        <dbReference type="EC" id="4.2.1.84"/>
    </reaction>
</comment>
<dbReference type="STRING" id="321267.SHM7688_02572"/>
<comment type="similarity">
    <text evidence="2 5">Belongs to the nitrile hydratase subunit beta family.</text>
</comment>
<dbReference type="Gene3D" id="2.30.30.50">
    <property type="match status" value="1"/>
</dbReference>
<dbReference type="Pfam" id="PF02211">
    <property type="entry name" value="NHase_beta_C"/>
    <property type="match status" value="1"/>
</dbReference>
<gene>
    <name evidence="8" type="ORF">SHM7688_02572</name>
</gene>
<evidence type="ECO:0000313" key="8">
    <source>
        <dbReference type="EMBL" id="CUH53120.1"/>
    </source>
</evidence>
<sequence length="225" mass="24524">MSRIHDMGGRLGTGVVDPTDGYDFAEAKDWHKRALALNVACGFLGQWNIDASRHARELLRPEDYMRYSYYEKWMGGLADLMVARGVLTEAELASGQADGISPVAERAAKPGAVTEALMNGSPYTREAAAPQFAVGAKVQTRRPARNVKVPGGHTRLPDYASGAKGEVILQHGAHVFPDSNAHFQGEAAEPLYAVRFSAQDLWGAEADPRDEVVLDLWESYLEPAE</sequence>
<dbReference type="SUPFAM" id="SSF50090">
    <property type="entry name" value="Electron transport accessory proteins"/>
    <property type="match status" value="1"/>
</dbReference>
<dbReference type="RefSeq" id="WP_058240308.1">
    <property type="nucleotide sequence ID" value="NZ_CYPW01000025.1"/>
</dbReference>
<evidence type="ECO:0000256" key="2">
    <source>
        <dbReference type="ARBA" id="ARBA00009098"/>
    </source>
</evidence>
<dbReference type="Pfam" id="PF21006">
    <property type="entry name" value="NHase_beta_N"/>
    <property type="match status" value="1"/>
</dbReference>
<dbReference type="InterPro" id="IPR024690">
    <property type="entry name" value="CN_hydtase_beta_dom_C"/>
</dbReference>
<dbReference type="NCBIfam" id="TIGR03888">
    <property type="entry name" value="nitrile_beta"/>
    <property type="match status" value="1"/>
</dbReference>
<keyword evidence="9" id="KW-1185">Reference proteome</keyword>
<dbReference type="EC" id="4.2.1.84" evidence="5"/>
<dbReference type="GO" id="GO:0018822">
    <property type="term" value="F:nitrile hydratase activity"/>
    <property type="evidence" value="ECO:0007669"/>
    <property type="project" value="UniProtKB-EC"/>
</dbReference>
<dbReference type="EMBL" id="CYPW01000025">
    <property type="protein sequence ID" value="CUH53120.1"/>
    <property type="molecule type" value="Genomic_DNA"/>
</dbReference>
<dbReference type="Gene3D" id="1.10.472.20">
    <property type="entry name" value="Nitrile hydratase, beta subunit"/>
    <property type="match status" value="1"/>
</dbReference>
<evidence type="ECO:0000256" key="1">
    <source>
        <dbReference type="ARBA" id="ARBA00004042"/>
    </source>
</evidence>
<accession>A0A0P1ES57</accession>
<dbReference type="InterPro" id="IPR042262">
    <property type="entry name" value="CN_hydtase_beta_C"/>
</dbReference>
<dbReference type="Proteomes" id="UP000054823">
    <property type="component" value="Unassembled WGS sequence"/>
</dbReference>
<protein>
    <recommendedName>
        <fullName evidence="5">Nitrile hydratase subunit beta</fullName>
        <shortName evidence="5">NHase</shortName>
        <ecNumber evidence="5">4.2.1.84</ecNumber>
    </recommendedName>
</protein>
<feature type="domain" description="Nitrile hydratase beta subunit-like N-terminal" evidence="7">
    <location>
        <begin position="1"/>
        <end position="100"/>
    </location>
</feature>
<dbReference type="InterPro" id="IPR049054">
    <property type="entry name" value="CN_hydtase_beta-like_N"/>
</dbReference>
<name>A0A0P1ES57_9RHOB</name>
<evidence type="ECO:0000256" key="4">
    <source>
        <dbReference type="ARBA" id="ARBA00044877"/>
    </source>
</evidence>
<keyword evidence="3 5" id="KW-0456">Lyase</keyword>
<evidence type="ECO:0000259" key="6">
    <source>
        <dbReference type="Pfam" id="PF02211"/>
    </source>
</evidence>
<feature type="domain" description="Nitrile hydratase beta subunit" evidence="6">
    <location>
        <begin position="126"/>
        <end position="223"/>
    </location>
</feature>
<evidence type="ECO:0000313" key="9">
    <source>
        <dbReference type="Proteomes" id="UP000054823"/>
    </source>
</evidence>
<evidence type="ECO:0000256" key="5">
    <source>
        <dbReference type="PIRNR" id="PIRNR001427"/>
    </source>
</evidence>
<evidence type="ECO:0000259" key="7">
    <source>
        <dbReference type="Pfam" id="PF21006"/>
    </source>
</evidence>
<proteinExistence type="inferred from homology"/>